<dbReference type="PANTHER" id="PTHR24223:SF447">
    <property type="entry name" value="MULTIDRUG RESISTANCE-ASSOCIATED PROTEIN 5"/>
    <property type="match status" value="1"/>
</dbReference>
<name>A0A507CCD6_9FUNG</name>
<dbReference type="Pfam" id="PF00664">
    <property type="entry name" value="ABC_membrane"/>
    <property type="match status" value="2"/>
</dbReference>
<keyword evidence="2" id="KW-0813">Transport</keyword>
<feature type="transmembrane region" description="Helical" evidence="9">
    <location>
        <begin position="947"/>
        <end position="966"/>
    </location>
</feature>
<feature type="compositionally biased region" description="Low complexity" evidence="8">
    <location>
        <begin position="1536"/>
        <end position="1547"/>
    </location>
</feature>
<dbReference type="GO" id="GO:0016887">
    <property type="term" value="F:ATP hydrolysis activity"/>
    <property type="evidence" value="ECO:0007669"/>
    <property type="project" value="InterPro"/>
</dbReference>
<evidence type="ECO:0000259" key="11">
    <source>
        <dbReference type="PROSITE" id="PS50929"/>
    </source>
</evidence>
<dbReference type="CDD" id="cd18580">
    <property type="entry name" value="ABC_6TM_ABCC_D2"/>
    <property type="match status" value="1"/>
</dbReference>
<gene>
    <name evidence="12" type="ORF">SeMB42_g06963</name>
</gene>
<feature type="transmembrane region" description="Helical" evidence="9">
    <location>
        <begin position="1159"/>
        <end position="1178"/>
    </location>
</feature>
<evidence type="ECO:0000256" key="4">
    <source>
        <dbReference type="ARBA" id="ARBA00022741"/>
    </source>
</evidence>
<protein>
    <submittedName>
        <fullName evidence="12">Uncharacterized protein</fullName>
    </submittedName>
</protein>
<dbReference type="InterPro" id="IPR003439">
    <property type="entry name" value="ABC_transporter-like_ATP-bd"/>
</dbReference>
<feature type="domain" description="ABC transmembrane type-1" evidence="11">
    <location>
        <begin position="912"/>
        <end position="1193"/>
    </location>
</feature>
<keyword evidence="5" id="KW-0067">ATP-binding</keyword>
<reference evidence="12 13" key="1">
    <citation type="journal article" date="2019" name="Sci. Rep.">
        <title>Comparative genomics of chytrid fungi reveal insights into the obligate biotrophic and pathogenic lifestyle of Synchytrium endobioticum.</title>
        <authorList>
            <person name="van de Vossenberg B.T.L.H."/>
            <person name="Warris S."/>
            <person name="Nguyen H.D.T."/>
            <person name="van Gent-Pelzer M.P.E."/>
            <person name="Joly D.L."/>
            <person name="van de Geest H.C."/>
            <person name="Bonants P.J.M."/>
            <person name="Smith D.S."/>
            <person name="Levesque C.A."/>
            <person name="van der Lee T.A.J."/>
        </authorList>
    </citation>
    <scope>NUCLEOTIDE SEQUENCE [LARGE SCALE GENOMIC DNA]</scope>
    <source>
        <strain evidence="12 13">MB42</strain>
    </source>
</reference>
<feature type="transmembrane region" description="Helical" evidence="9">
    <location>
        <begin position="225"/>
        <end position="245"/>
    </location>
</feature>
<dbReference type="GO" id="GO:0005524">
    <property type="term" value="F:ATP binding"/>
    <property type="evidence" value="ECO:0007669"/>
    <property type="project" value="UniProtKB-KW"/>
</dbReference>
<evidence type="ECO:0000256" key="9">
    <source>
        <dbReference type="SAM" id="Phobius"/>
    </source>
</evidence>
<evidence type="ECO:0000256" key="8">
    <source>
        <dbReference type="SAM" id="MobiDB-lite"/>
    </source>
</evidence>
<dbReference type="CDD" id="cd03244">
    <property type="entry name" value="ABCC_MRP_domain2"/>
    <property type="match status" value="1"/>
</dbReference>
<dbReference type="SUPFAM" id="SSF90123">
    <property type="entry name" value="ABC transporter transmembrane region"/>
    <property type="match status" value="2"/>
</dbReference>
<feature type="region of interest" description="Disordered" evidence="8">
    <location>
        <begin position="1564"/>
        <end position="1622"/>
    </location>
</feature>
<sequence length="1622" mass="179130">MTRLARLARRSTRFEKVSLEGNTCSQFAWATREVPATEERGGILYFPILFCPAHLGICIGARCASSSVRHRALSQSEMVLSSQREERESAPATDNSAKAARLKGRILLSPSNVISQLFFFWVWRIIAICRKADDLREVPLALRFTETAKVTGDLLGRAWSLEELQQSKQTTLFGALYRAFGSRYALLSIWKVSWAIFSWFSAFFLMRWLVEYSERSDAGADNPAWVGYSIAAGLFVSCAAGSLCFHQLSMQTTRIGIQCRAALMVMIYRKSLRLSYIKGGVGDIVNLISNDCNRIAEAAVNWHYLWTSGLECLIIIALAISIINVSALPAVVLILFILLPLQYYLAKKTSVAIYDATALFTKRVHLVSEILTAIKLIKFYAWESYYRDKVNDARHVEAGRMREALKLHVASYMVVYIAPVVAELVCVMTYYFLNGRVLSAAIVFTILSLFNTLRYPLLMLPNAVRSYTGAVTSLKRLEDYFKLPEVDDQTECSPLPTDSKMLMEVRDADFVWDGIDHPHILNLTMTLEKGRLIGVIGDIASGRSLLAALMGQLKKTKGSISKFGSIGYLPQEPWLVSSTLRDNVLFGFAFDQSKYDEVIKICGLLRDFNYMSNGDGSLANEVNLTQNQRQRISLARCLYRDPDIILIEDSLDDLDQATARTVFDDVVKGLLTRQKGVVLVTAQKQFLPDCDLVLVLKHGVVSEQGTFQELKARHVNFSALVSDALVLEDDPLGLLDQVNEINLNLGIELNDNYDMEVDRSAPSDVTVTTNSPSLAINMTPTTPAQQNHATFADAPKHSIVDSNQHSVQALQTMNQRSIQAGGLTEKAIAKMVERSQLTVLAGAPFNRVPTNFANQNTVTRTVDANALTVHSIMGFEAVRTMSDPGYMITRGKVPFGGALGLYLQETSLFVGIVAILAFFLVHGARFVSDVWLSFFVEGAYEYSGSTYLIVYACLAIAIASGVLLRGRLFTEAVLARSMSLHRKILDAVLQAPMSYYDATPLGLILSNFARHLFFVDDFLPEACLPALSYMPILLGTVILVCAVVPWFWATLPLYVGLSYFLFSYCSSVEGRLKGLEAFNKGPMFAHLSATLEGLFSIRVYREMERFESFNRSLIDTDHRALFTLTLVKGLQALYIDLLSSLFVFIAAIFTVIFSTRAAVTGLAISNALQLLLFLPWLARTIGDVNAAIGSVQTVIGTAVSMPKEGSDIHEGPMSGKPPDGWPSKGDIEFRNVVLRYHRYGVAVLKGIKVSLNGGETVAVVGRSGSGKTTLLIAMLRIVEPSEGNVIIDGVNVSSVHLRELRSRIAVIPQEPVLLTGTLRSNLDPFGKRSDVDVWKALHAVHMGDKIRELPMKLETAITENGKMFSLAERQLFCIARAILMNTKIVVLDEPTSASDTDTDELIRKTLRDNFEHSTLIILASHFLTAVQSDRILVMQDGKSVEFDTPANLLDDPDSRFMKLVNLEQKGQADLDRLRRAAKSYQIRNRPEALTSPSQEVLNKVAECELGSRKKVMPSSLERLFANGDKNDSNSNAGKNSSPSTSSQMSQPRVSDVESIGLQILKKAVSSSMGIQEQPGNRFRSNNDSKLVGNDGEGKGVSQATPLLDVGHVSKDDSSNAAMLPPL</sequence>
<dbReference type="InterPro" id="IPR044726">
    <property type="entry name" value="ABCC_6TM_D2"/>
</dbReference>
<feature type="transmembrane region" description="Helical" evidence="9">
    <location>
        <begin position="409"/>
        <end position="432"/>
    </location>
</feature>
<comment type="caution">
    <text evidence="12">The sequence shown here is derived from an EMBL/GenBank/DDBJ whole genome shotgun (WGS) entry which is preliminary data.</text>
</comment>
<evidence type="ECO:0000313" key="13">
    <source>
        <dbReference type="Proteomes" id="UP000317494"/>
    </source>
</evidence>
<evidence type="ECO:0000256" key="7">
    <source>
        <dbReference type="ARBA" id="ARBA00023136"/>
    </source>
</evidence>
<dbReference type="GO" id="GO:0140359">
    <property type="term" value="F:ABC-type transporter activity"/>
    <property type="evidence" value="ECO:0007669"/>
    <property type="project" value="InterPro"/>
</dbReference>
<dbReference type="InterPro" id="IPR050173">
    <property type="entry name" value="ABC_transporter_C-like"/>
</dbReference>
<dbReference type="VEuPathDB" id="FungiDB:SeMB42_g06963"/>
<evidence type="ECO:0000256" key="6">
    <source>
        <dbReference type="ARBA" id="ARBA00022989"/>
    </source>
</evidence>
<organism evidence="12 13">
    <name type="scientific">Synchytrium endobioticum</name>
    <dbReference type="NCBI Taxonomy" id="286115"/>
    <lineage>
        <taxon>Eukaryota</taxon>
        <taxon>Fungi</taxon>
        <taxon>Fungi incertae sedis</taxon>
        <taxon>Chytridiomycota</taxon>
        <taxon>Chytridiomycota incertae sedis</taxon>
        <taxon>Chytridiomycetes</taxon>
        <taxon>Synchytriales</taxon>
        <taxon>Synchytriaceae</taxon>
        <taxon>Synchytrium</taxon>
    </lineage>
</organism>
<keyword evidence="7 9" id="KW-0472">Membrane</keyword>
<keyword evidence="6 9" id="KW-1133">Transmembrane helix</keyword>
<keyword evidence="3 9" id="KW-0812">Transmembrane</keyword>
<feature type="domain" description="ABC transmembrane type-1" evidence="11">
    <location>
        <begin position="200"/>
        <end position="469"/>
    </location>
</feature>
<dbReference type="InterPro" id="IPR044746">
    <property type="entry name" value="ABCC_6TM_D1"/>
</dbReference>
<dbReference type="CDD" id="cd18579">
    <property type="entry name" value="ABC_6TM_ABCC_D1"/>
    <property type="match status" value="1"/>
</dbReference>
<dbReference type="InterPro" id="IPR027417">
    <property type="entry name" value="P-loop_NTPase"/>
</dbReference>
<feature type="transmembrane region" description="Helical" evidence="9">
    <location>
        <begin position="329"/>
        <end position="346"/>
    </location>
</feature>
<dbReference type="PROSITE" id="PS50893">
    <property type="entry name" value="ABC_TRANSPORTER_2"/>
    <property type="match status" value="2"/>
</dbReference>
<evidence type="ECO:0000256" key="3">
    <source>
        <dbReference type="ARBA" id="ARBA00022692"/>
    </source>
</evidence>
<evidence type="ECO:0000313" key="12">
    <source>
        <dbReference type="EMBL" id="TPX37282.1"/>
    </source>
</evidence>
<dbReference type="PROSITE" id="PS50929">
    <property type="entry name" value="ABC_TM1F"/>
    <property type="match status" value="2"/>
</dbReference>
<feature type="transmembrane region" description="Helical" evidence="9">
    <location>
        <begin position="908"/>
        <end position="927"/>
    </location>
</feature>
<dbReference type="EMBL" id="QEAN01000436">
    <property type="protein sequence ID" value="TPX37282.1"/>
    <property type="molecule type" value="Genomic_DNA"/>
</dbReference>
<feature type="compositionally biased region" description="Polar residues" evidence="8">
    <location>
        <begin position="1564"/>
        <end position="1584"/>
    </location>
</feature>
<dbReference type="FunFam" id="3.40.50.300:FF:000163">
    <property type="entry name" value="Multidrug resistance-associated protein member 4"/>
    <property type="match status" value="1"/>
</dbReference>
<feature type="transmembrane region" description="Helical" evidence="9">
    <location>
        <begin position="1132"/>
        <end position="1152"/>
    </location>
</feature>
<keyword evidence="13" id="KW-1185">Reference proteome</keyword>
<dbReference type="STRING" id="286115.A0A507CCD6"/>
<feature type="transmembrane region" description="Helical" evidence="9">
    <location>
        <begin position="304"/>
        <end position="323"/>
    </location>
</feature>
<feature type="domain" description="ABC transporter" evidence="10">
    <location>
        <begin position="505"/>
        <end position="723"/>
    </location>
</feature>
<dbReference type="SUPFAM" id="SSF52540">
    <property type="entry name" value="P-loop containing nucleoside triphosphate hydrolases"/>
    <property type="match status" value="2"/>
</dbReference>
<feature type="transmembrane region" description="Helical" evidence="9">
    <location>
        <begin position="184"/>
        <end position="205"/>
    </location>
</feature>
<feature type="transmembrane region" description="Helical" evidence="9">
    <location>
        <begin position="1029"/>
        <end position="1062"/>
    </location>
</feature>
<dbReference type="Pfam" id="PF00005">
    <property type="entry name" value="ABC_tran"/>
    <property type="match status" value="2"/>
</dbReference>
<dbReference type="PANTHER" id="PTHR24223">
    <property type="entry name" value="ATP-BINDING CASSETTE SUB-FAMILY C"/>
    <property type="match status" value="1"/>
</dbReference>
<dbReference type="InterPro" id="IPR036640">
    <property type="entry name" value="ABC1_TM_sf"/>
</dbReference>
<keyword evidence="4" id="KW-0547">Nucleotide-binding</keyword>
<evidence type="ECO:0000259" key="10">
    <source>
        <dbReference type="PROSITE" id="PS50893"/>
    </source>
</evidence>
<dbReference type="Gene3D" id="3.40.50.300">
    <property type="entry name" value="P-loop containing nucleotide triphosphate hydrolases"/>
    <property type="match status" value="2"/>
</dbReference>
<dbReference type="Gene3D" id="1.20.1560.10">
    <property type="entry name" value="ABC transporter type 1, transmembrane domain"/>
    <property type="match status" value="2"/>
</dbReference>
<dbReference type="InterPro" id="IPR011527">
    <property type="entry name" value="ABC1_TM_dom"/>
</dbReference>
<feature type="domain" description="ABC transporter" evidence="10">
    <location>
        <begin position="1227"/>
        <end position="1461"/>
    </location>
</feature>
<proteinExistence type="predicted"/>
<comment type="subcellular location">
    <subcellularLocation>
        <location evidence="1">Membrane</location>
        <topology evidence="1">Multi-pass membrane protein</topology>
    </subcellularLocation>
</comment>
<dbReference type="Proteomes" id="UP000317494">
    <property type="component" value="Unassembled WGS sequence"/>
</dbReference>
<evidence type="ECO:0000256" key="1">
    <source>
        <dbReference type="ARBA" id="ARBA00004141"/>
    </source>
</evidence>
<evidence type="ECO:0000256" key="5">
    <source>
        <dbReference type="ARBA" id="ARBA00022840"/>
    </source>
</evidence>
<feature type="transmembrane region" description="Helical" evidence="9">
    <location>
        <begin position="438"/>
        <end position="457"/>
    </location>
</feature>
<dbReference type="SMART" id="SM00382">
    <property type="entry name" value="AAA"/>
    <property type="match status" value="2"/>
</dbReference>
<dbReference type="InterPro" id="IPR003593">
    <property type="entry name" value="AAA+_ATPase"/>
</dbReference>
<accession>A0A507CCD6</accession>
<feature type="region of interest" description="Disordered" evidence="8">
    <location>
        <begin position="1520"/>
        <end position="1551"/>
    </location>
</feature>
<evidence type="ECO:0000256" key="2">
    <source>
        <dbReference type="ARBA" id="ARBA00022448"/>
    </source>
</evidence>
<dbReference type="GO" id="GO:0016020">
    <property type="term" value="C:membrane"/>
    <property type="evidence" value="ECO:0007669"/>
    <property type="project" value="UniProtKB-SubCell"/>
</dbReference>